<dbReference type="PROSITE" id="PS50801">
    <property type="entry name" value="STAS"/>
    <property type="match status" value="1"/>
</dbReference>
<organism evidence="4 5">
    <name type="scientific">Actinophytocola algeriensis</name>
    <dbReference type="NCBI Taxonomy" id="1768010"/>
    <lineage>
        <taxon>Bacteria</taxon>
        <taxon>Bacillati</taxon>
        <taxon>Actinomycetota</taxon>
        <taxon>Actinomycetes</taxon>
        <taxon>Pseudonocardiales</taxon>
        <taxon>Pseudonocardiaceae</taxon>
    </lineage>
</organism>
<dbReference type="PANTHER" id="PTHR33495">
    <property type="entry name" value="ANTI-SIGMA FACTOR ANTAGONIST TM_1081-RELATED-RELATED"/>
    <property type="match status" value="1"/>
</dbReference>
<comment type="caution">
    <text evidence="4">The sequence shown here is derived from an EMBL/GenBank/DDBJ whole genome shotgun (WGS) entry which is preliminary data.</text>
</comment>
<evidence type="ECO:0000256" key="2">
    <source>
        <dbReference type="RuleBase" id="RU003749"/>
    </source>
</evidence>
<dbReference type="PANTHER" id="PTHR33495:SF13">
    <property type="entry name" value="ANTI-SIGMA-F FACTOR ANTAGONIST RSFB"/>
    <property type="match status" value="1"/>
</dbReference>
<protein>
    <recommendedName>
        <fullName evidence="2">Anti-sigma factor antagonist</fullName>
    </recommendedName>
</protein>
<reference evidence="4 5" key="1">
    <citation type="submission" date="2020-08" db="EMBL/GenBank/DDBJ databases">
        <title>Genomic Encyclopedia of Type Strains, Phase III (KMG-III): the genomes of soil and plant-associated and newly described type strains.</title>
        <authorList>
            <person name="Whitman W."/>
        </authorList>
    </citation>
    <scope>NUCLEOTIDE SEQUENCE [LARGE SCALE GENOMIC DNA]</scope>
    <source>
        <strain evidence="4 5">CECT 8960</strain>
    </source>
</reference>
<dbReference type="Proteomes" id="UP000520767">
    <property type="component" value="Unassembled WGS sequence"/>
</dbReference>
<dbReference type="SUPFAM" id="SSF52091">
    <property type="entry name" value="SpoIIaa-like"/>
    <property type="match status" value="1"/>
</dbReference>
<keyword evidence="5" id="KW-1185">Reference proteome</keyword>
<evidence type="ECO:0000256" key="1">
    <source>
        <dbReference type="ARBA" id="ARBA00009013"/>
    </source>
</evidence>
<dbReference type="InterPro" id="IPR002645">
    <property type="entry name" value="STAS_dom"/>
</dbReference>
<gene>
    <name evidence="4" type="ORF">FHR82_007347</name>
</gene>
<comment type="similarity">
    <text evidence="1 2">Belongs to the anti-sigma-factor antagonist family.</text>
</comment>
<name>A0A7W7QCG2_9PSEU</name>
<dbReference type="Pfam" id="PF01740">
    <property type="entry name" value="STAS"/>
    <property type="match status" value="1"/>
</dbReference>
<dbReference type="InterPro" id="IPR036513">
    <property type="entry name" value="STAS_dom_sf"/>
</dbReference>
<evidence type="ECO:0000313" key="4">
    <source>
        <dbReference type="EMBL" id="MBB4911087.1"/>
    </source>
</evidence>
<feature type="domain" description="STAS" evidence="3">
    <location>
        <begin position="19"/>
        <end position="127"/>
    </location>
</feature>
<dbReference type="NCBIfam" id="TIGR00377">
    <property type="entry name" value="ant_ant_sig"/>
    <property type="match status" value="1"/>
</dbReference>
<dbReference type="Gene3D" id="3.30.750.24">
    <property type="entry name" value="STAS domain"/>
    <property type="match status" value="1"/>
</dbReference>
<evidence type="ECO:0000313" key="5">
    <source>
        <dbReference type="Proteomes" id="UP000520767"/>
    </source>
</evidence>
<proteinExistence type="inferred from homology"/>
<sequence>MSSEPFREADTSTPAAPGLSVLVEPHGEAVVLNVAGEIDLATAPQLGESINAAMEQRPETLVVDLSQVDFLASAGMAVLIGCHQQAKGTIRFRIVATGSATFRPMELTGMTDEISIFPTRDEALTAD</sequence>
<dbReference type="CDD" id="cd07043">
    <property type="entry name" value="STAS_anti-anti-sigma_factors"/>
    <property type="match status" value="1"/>
</dbReference>
<dbReference type="AlphaFoldDB" id="A0A7W7QCG2"/>
<accession>A0A7W7QCG2</accession>
<dbReference type="EMBL" id="JACHJQ010000009">
    <property type="protein sequence ID" value="MBB4911087.1"/>
    <property type="molecule type" value="Genomic_DNA"/>
</dbReference>
<evidence type="ECO:0000259" key="3">
    <source>
        <dbReference type="PROSITE" id="PS50801"/>
    </source>
</evidence>
<dbReference type="GO" id="GO:0043856">
    <property type="term" value="F:anti-sigma factor antagonist activity"/>
    <property type="evidence" value="ECO:0007669"/>
    <property type="project" value="InterPro"/>
</dbReference>
<dbReference type="RefSeq" id="WP_221464742.1">
    <property type="nucleotide sequence ID" value="NZ_JACHJQ010000009.1"/>
</dbReference>
<dbReference type="InterPro" id="IPR003658">
    <property type="entry name" value="Anti-sigma_ant"/>
</dbReference>